<accession>A0A841HG07</accession>
<dbReference type="Proteomes" id="UP000588068">
    <property type="component" value="Unassembled WGS sequence"/>
</dbReference>
<sequence>MTSKKSFARYVPMIAGAVIVLIVTGFLVVWIRGLMQDKPESPKRQVAQVIKIVRPPPPPPEPPPPPPPEEKVEEPLPQETPEEAPPDDAAPAEQLGIDADGVAGADGFGLAARRGGSDLIGGGGAVFAWYTNRLKDSIQSLLADDERVRRGKYQVSVRVWVSQDGRVEKIRLQSTSGDRDLDGAIEEALQKMSRMDEAPPLEMPQPVTLRIVSR</sequence>
<keyword evidence="2 6" id="KW-0812">Transmembrane</keyword>
<keyword evidence="4 6" id="KW-0472">Membrane</keyword>
<dbReference type="SUPFAM" id="SSF74653">
    <property type="entry name" value="TolA/TonB C-terminal domain"/>
    <property type="match status" value="1"/>
</dbReference>
<dbReference type="Gene3D" id="3.30.1150.10">
    <property type="match status" value="1"/>
</dbReference>
<dbReference type="NCBIfam" id="TIGR01352">
    <property type="entry name" value="tonB_Cterm"/>
    <property type="match status" value="1"/>
</dbReference>
<comment type="subcellular location">
    <subcellularLocation>
        <location evidence="1">Membrane</location>
        <topology evidence="1">Single-pass membrane protein</topology>
    </subcellularLocation>
</comment>
<comment type="caution">
    <text evidence="7">The sequence shown here is derived from an EMBL/GenBank/DDBJ whole genome shotgun (WGS) entry which is preliminary data.</text>
</comment>
<evidence type="ECO:0000313" key="7">
    <source>
        <dbReference type="EMBL" id="MBB6091238.1"/>
    </source>
</evidence>
<proteinExistence type="predicted"/>
<dbReference type="InterPro" id="IPR006260">
    <property type="entry name" value="TonB/TolA_C"/>
</dbReference>
<dbReference type="EMBL" id="JACHHZ010000001">
    <property type="protein sequence ID" value="MBB6091238.1"/>
    <property type="molecule type" value="Genomic_DNA"/>
</dbReference>
<dbReference type="RefSeq" id="WP_184329050.1">
    <property type="nucleotide sequence ID" value="NZ_JACHHZ010000001.1"/>
</dbReference>
<keyword evidence="8" id="KW-1185">Reference proteome</keyword>
<evidence type="ECO:0000256" key="3">
    <source>
        <dbReference type="ARBA" id="ARBA00022989"/>
    </source>
</evidence>
<feature type="compositionally biased region" description="Pro residues" evidence="5">
    <location>
        <begin position="54"/>
        <end position="67"/>
    </location>
</feature>
<keyword evidence="3 6" id="KW-1133">Transmembrane helix</keyword>
<dbReference type="AlphaFoldDB" id="A0A841HG07"/>
<protein>
    <submittedName>
        <fullName evidence="7">Protein TonB</fullName>
    </submittedName>
</protein>
<dbReference type="GO" id="GO:0016020">
    <property type="term" value="C:membrane"/>
    <property type="evidence" value="ECO:0007669"/>
    <property type="project" value="UniProtKB-SubCell"/>
</dbReference>
<feature type="region of interest" description="Disordered" evidence="5">
    <location>
        <begin position="51"/>
        <end position="93"/>
    </location>
</feature>
<evidence type="ECO:0000256" key="1">
    <source>
        <dbReference type="ARBA" id="ARBA00004167"/>
    </source>
</evidence>
<organism evidence="7 8">
    <name type="scientific">Povalibacter uvarum</name>
    <dbReference type="NCBI Taxonomy" id="732238"/>
    <lineage>
        <taxon>Bacteria</taxon>
        <taxon>Pseudomonadati</taxon>
        <taxon>Pseudomonadota</taxon>
        <taxon>Gammaproteobacteria</taxon>
        <taxon>Steroidobacterales</taxon>
        <taxon>Steroidobacteraceae</taxon>
        <taxon>Povalibacter</taxon>
    </lineage>
</organism>
<evidence type="ECO:0000256" key="5">
    <source>
        <dbReference type="SAM" id="MobiDB-lite"/>
    </source>
</evidence>
<dbReference type="Pfam" id="PF13103">
    <property type="entry name" value="TonB_2"/>
    <property type="match status" value="1"/>
</dbReference>
<evidence type="ECO:0000256" key="2">
    <source>
        <dbReference type="ARBA" id="ARBA00022692"/>
    </source>
</evidence>
<name>A0A841HG07_9GAMM</name>
<gene>
    <name evidence="7" type="ORF">HNQ60_000084</name>
</gene>
<evidence type="ECO:0000256" key="4">
    <source>
        <dbReference type="ARBA" id="ARBA00023136"/>
    </source>
</evidence>
<feature type="transmembrane region" description="Helical" evidence="6">
    <location>
        <begin position="12"/>
        <end position="35"/>
    </location>
</feature>
<evidence type="ECO:0000256" key="6">
    <source>
        <dbReference type="SAM" id="Phobius"/>
    </source>
</evidence>
<reference evidence="7 8" key="1">
    <citation type="submission" date="2020-08" db="EMBL/GenBank/DDBJ databases">
        <title>Genomic Encyclopedia of Type Strains, Phase IV (KMG-IV): sequencing the most valuable type-strain genomes for metagenomic binning, comparative biology and taxonomic classification.</title>
        <authorList>
            <person name="Goeker M."/>
        </authorList>
    </citation>
    <scope>NUCLEOTIDE SEQUENCE [LARGE SCALE GENOMIC DNA]</scope>
    <source>
        <strain evidence="7 8">DSM 26723</strain>
    </source>
</reference>
<evidence type="ECO:0000313" key="8">
    <source>
        <dbReference type="Proteomes" id="UP000588068"/>
    </source>
</evidence>